<dbReference type="Proteomes" id="UP000469558">
    <property type="component" value="Unassembled WGS sequence"/>
</dbReference>
<evidence type="ECO:0000256" key="2">
    <source>
        <dbReference type="ARBA" id="ARBA00008130"/>
    </source>
</evidence>
<dbReference type="CDD" id="cd15239">
    <property type="entry name" value="7tm_YRO2_fungal-like"/>
    <property type="match status" value="1"/>
</dbReference>
<protein>
    <submittedName>
        <fullName evidence="13">Protein FDD123</fullName>
    </submittedName>
</protein>
<dbReference type="Pfam" id="PF01036">
    <property type="entry name" value="Bac_rhodopsin"/>
    <property type="match status" value="1"/>
</dbReference>
<proteinExistence type="inferred from homology"/>
<feature type="region of interest" description="Disordered" evidence="11">
    <location>
        <begin position="301"/>
        <end position="359"/>
    </location>
</feature>
<evidence type="ECO:0000256" key="3">
    <source>
        <dbReference type="ARBA" id="ARBA00022543"/>
    </source>
</evidence>
<feature type="transmembrane region" description="Helical" evidence="12">
    <location>
        <begin position="61"/>
        <end position="80"/>
    </location>
</feature>
<keyword evidence="7 12" id="KW-1133">Transmembrane helix</keyword>
<keyword evidence="8" id="KW-0157">Chromophore</keyword>
<keyword evidence="9 12" id="KW-0472">Membrane</keyword>
<dbReference type="FunFam" id="1.20.1070.10:FF:000160">
    <property type="entry name" value="Related to Opsin-1"/>
    <property type="match status" value="1"/>
</dbReference>
<feature type="transmembrane region" description="Helical" evidence="12">
    <location>
        <begin position="33"/>
        <end position="54"/>
    </location>
</feature>
<reference evidence="13 14" key="1">
    <citation type="submission" date="2018-05" db="EMBL/GenBank/DDBJ databases">
        <title>Genome sequencing and assembly of the regulated plant pathogen Lachnellula willkommii and related sister species for the development of diagnostic species identification markers.</title>
        <authorList>
            <person name="Giroux E."/>
            <person name="Bilodeau G."/>
        </authorList>
    </citation>
    <scope>NUCLEOTIDE SEQUENCE [LARGE SCALE GENOMIC DNA]</scope>
    <source>
        <strain evidence="13 14">CBS 268.59</strain>
    </source>
</reference>
<feature type="transmembrane region" description="Helical" evidence="12">
    <location>
        <begin position="163"/>
        <end position="183"/>
    </location>
</feature>
<feature type="transmembrane region" description="Helical" evidence="12">
    <location>
        <begin position="112"/>
        <end position="130"/>
    </location>
</feature>
<keyword evidence="10" id="KW-0675">Receptor</keyword>
<dbReference type="PROSITE" id="PS00950">
    <property type="entry name" value="BACTERIAL_OPSIN_1"/>
    <property type="match status" value="1"/>
</dbReference>
<evidence type="ECO:0000256" key="9">
    <source>
        <dbReference type="ARBA" id="ARBA00023136"/>
    </source>
</evidence>
<evidence type="ECO:0000256" key="7">
    <source>
        <dbReference type="ARBA" id="ARBA00022989"/>
    </source>
</evidence>
<evidence type="ECO:0000256" key="11">
    <source>
        <dbReference type="SAM" id="MobiDB-lite"/>
    </source>
</evidence>
<evidence type="ECO:0000256" key="12">
    <source>
        <dbReference type="SAM" id="Phobius"/>
    </source>
</evidence>
<dbReference type="InterPro" id="IPR001425">
    <property type="entry name" value="Arc/bac/fun_rhodopsins"/>
</dbReference>
<feature type="compositionally biased region" description="Low complexity" evidence="11">
    <location>
        <begin position="301"/>
        <end position="313"/>
    </location>
</feature>
<sequence length="359" mass="38664">MSLSQRDSISTNPDDFHYPLHSDINITSHGADWYWAVTAVMAVSTFVFIGLSYRAHRSRRIFHYITASITLVATCAYFTMASNLGYTPIAVEFARSDPKVAGIYREIFYVRYIDWAITTPLLLLDLLLTCGLPWPTILYTILLDEVMIVTGLVGALVASSYKWGYFVIAMIALFGIFFNVAVVGRNYANVINRTVGRTFLLCGAWTMGLWFIYPIAWGLCEGGNVISADSEAVFYGVLDILAKPVFGGLLLFGHRNIDPATLGLHFRDYNQPPNAISPYAAGAGAGAGAVAGAAHAHNNNAHTTGANVNNGNASHINPNANLYNGSGGNNDGSMNMVNQGTAKDGPVQPVGTHANNSAV</sequence>
<keyword evidence="3" id="KW-0600">Photoreceptor protein</keyword>
<dbReference type="PANTHER" id="PTHR28286">
    <property type="match status" value="1"/>
</dbReference>
<keyword evidence="14" id="KW-1185">Reference proteome</keyword>
<dbReference type="AlphaFoldDB" id="A0A8T9BSC5"/>
<evidence type="ECO:0000313" key="14">
    <source>
        <dbReference type="Proteomes" id="UP000469558"/>
    </source>
</evidence>
<evidence type="ECO:0000256" key="1">
    <source>
        <dbReference type="ARBA" id="ARBA00004141"/>
    </source>
</evidence>
<evidence type="ECO:0000313" key="13">
    <source>
        <dbReference type="EMBL" id="TVY58594.1"/>
    </source>
</evidence>
<comment type="caution">
    <text evidence="13">The sequence shown here is derived from an EMBL/GenBank/DDBJ whole genome shotgun (WGS) entry which is preliminary data.</text>
</comment>
<feature type="transmembrane region" description="Helical" evidence="12">
    <location>
        <begin position="233"/>
        <end position="252"/>
    </location>
</feature>
<keyword evidence="5 12" id="KW-0812">Transmembrane</keyword>
<dbReference type="GO" id="GO:0005216">
    <property type="term" value="F:monoatomic ion channel activity"/>
    <property type="evidence" value="ECO:0007669"/>
    <property type="project" value="InterPro"/>
</dbReference>
<feature type="transmembrane region" description="Helical" evidence="12">
    <location>
        <begin position="137"/>
        <end position="157"/>
    </location>
</feature>
<evidence type="ECO:0000256" key="10">
    <source>
        <dbReference type="ARBA" id="ARBA00023170"/>
    </source>
</evidence>
<keyword evidence="4" id="KW-0716">Sensory transduction</keyword>
<dbReference type="PROSITE" id="PS00327">
    <property type="entry name" value="BACTERIAL_OPSIN_RET"/>
    <property type="match status" value="1"/>
</dbReference>
<name>A0A8T9BSC5_9HELO</name>
<gene>
    <name evidence="13" type="primary">FDD123_2</name>
    <name evidence="13" type="ORF">LSUE1_G010085</name>
</gene>
<feature type="transmembrane region" description="Helical" evidence="12">
    <location>
        <begin position="195"/>
        <end position="213"/>
    </location>
</feature>
<comment type="subcellular location">
    <subcellularLocation>
        <location evidence="1">Membrane</location>
        <topology evidence="1">Multi-pass membrane protein</topology>
    </subcellularLocation>
</comment>
<dbReference type="GO" id="GO:0005783">
    <property type="term" value="C:endoplasmic reticulum"/>
    <property type="evidence" value="ECO:0007669"/>
    <property type="project" value="TreeGrafter"/>
</dbReference>
<keyword evidence="6" id="KW-0681">Retinal protein</keyword>
<feature type="compositionally biased region" description="Polar residues" evidence="11">
    <location>
        <begin position="314"/>
        <end position="323"/>
    </location>
</feature>
<evidence type="ECO:0000256" key="5">
    <source>
        <dbReference type="ARBA" id="ARBA00022692"/>
    </source>
</evidence>
<dbReference type="EMBL" id="QGMK01002442">
    <property type="protein sequence ID" value="TVY58594.1"/>
    <property type="molecule type" value="Genomic_DNA"/>
</dbReference>
<dbReference type="PANTHER" id="PTHR28286:SF1">
    <property type="entry name" value="30 KDA HEAT SHOCK PROTEIN-RELATED"/>
    <property type="match status" value="1"/>
</dbReference>
<dbReference type="GO" id="GO:0009881">
    <property type="term" value="F:photoreceptor activity"/>
    <property type="evidence" value="ECO:0007669"/>
    <property type="project" value="UniProtKB-KW"/>
</dbReference>
<dbReference type="OrthoDB" id="536545at2759"/>
<evidence type="ECO:0000256" key="8">
    <source>
        <dbReference type="ARBA" id="ARBA00022991"/>
    </source>
</evidence>
<evidence type="ECO:0000256" key="4">
    <source>
        <dbReference type="ARBA" id="ARBA00022606"/>
    </source>
</evidence>
<comment type="similarity">
    <text evidence="2">Belongs to the archaeal/bacterial/fungal opsin family.</text>
</comment>
<dbReference type="PRINTS" id="PR00251">
    <property type="entry name" value="BACTRLOPSIN"/>
</dbReference>
<dbReference type="SMART" id="SM01021">
    <property type="entry name" value="Bac_rhodopsin"/>
    <property type="match status" value="1"/>
</dbReference>
<dbReference type="Gene3D" id="1.20.1070.10">
    <property type="entry name" value="Rhodopsin 7-helix transmembrane proteins"/>
    <property type="match status" value="1"/>
</dbReference>
<dbReference type="GO" id="GO:0007602">
    <property type="term" value="P:phototransduction"/>
    <property type="evidence" value="ECO:0007669"/>
    <property type="project" value="UniProtKB-KW"/>
</dbReference>
<accession>A0A8T9BSC5</accession>
<evidence type="ECO:0000256" key="6">
    <source>
        <dbReference type="ARBA" id="ARBA00022925"/>
    </source>
</evidence>
<organism evidence="13 14">
    <name type="scientific">Lachnellula suecica</name>
    <dbReference type="NCBI Taxonomy" id="602035"/>
    <lineage>
        <taxon>Eukaryota</taxon>
        <taxon>Fungi</taxon>
        <taxon>Dikarya</taxon>
        <taxon>Ascomycota</taxon>
        <taxon>Pezizomycotina</taxon>
        <taxon>Leotiomycetes</taxon>
        <taxon>Helotiales</taxon>
        <taxon>Lachnaceae</taxon>
        <taxon>Lachnellula</taxon>
    </lineage>
</organism>
<dbReference type="SUPFAM" id="SSF81321">
    <property type="entry name" value="Family A G protein-coupled receptor-like"/>
    <property type="match status" value="1"/>
</dbReference>
<dbReference type="InterPro" id="IPR043476">
    <property type="entry name" value="Yro2-like_7TM"/>
</dbReference>
<dbReference type="InterPro" id="IPR018229">
    <property type="entry name" value="Rhodopsin_retinal_BS"/>
</dbReference>
<dbReference type="GO" id="GO:0005886">
    <property type="term" value="C:plasma membrane"/>
    <property type="evidence" value="ECO:0007669"/>
    <property type="project" value="TreeGrafter"/>
</dbReference>